<evidence type="ECO:0000256" key="2">
    <source>
        <dbReference type="ARBA" id="ARBA00023125"/>
    </source>
</evidence>
<keyword evidence="6" id="KW-1185">Reference proteome</keyword>
<feature type="domain" description="HTH araC/xylS-type" evidence="4">
    <location>
        <begin position="171"/>
        <end position="267"/>
    </location>
</feature>
<keyword evidence="1" id="KW-0805">Transcription regulation</keyword>
<reference evidence="5 6" key="1">
    <citation type="journal article" date="2019" name="Int. J. Syst. Evol. Microbiol.">
        <title>The Global Catalogue of Microorganisms (GCM) 10K type strain sequencing project: providing services to taxonomists for standard genome sequencing and annotation.</title>
        <authorList>
            <consortium name="The Broad Institute Genomics Platform"/>
            <consortium name="The Broad Institute Genome Sequencing Center for Infectious Disease"/>
            <person name="Wu L."/>
            <person name="Ma J."/>
        </authorList>
    </citation>
    <scope>NUCLEOTIDE SEQUENCE [LARGE SCALE GENOMIC DNA]</scope>
    <source>
        <strain evidence="5 6">JCM 11813</strain>
    </source>
</reference>
<dbReference type="InterPro" id="IPR050204">
    <property type="entry name" value="AraC_XylS_family_regulators"/>
</dbReference>
<dbReference type="PANTHER" id="PTHR46796:SF15">
    <property type="entry name" value="BLL1074 PROTEIN"/>
    <property type="match status" value="1"/>
</dbReference>
<dbReference type="InterPro" id="IPR018060">
    <property type="entry name" value="HTH_AraC"/>
</dbReference>
<organism evidence="5 6">
    <name type="scientific">Nocardioides aquiterrae</name>
    <dbReference type="NCBI Taxonomy" id="203799"/>
    <lineage>
        <taxon>Bacteria</taxon>
        <taxon>Bacillati</taxon>
        <taxon>Actinomycetota</taxon>
        <taxon>Actinomycetes</taxon>
        <taxon>Propionibacteriales</taxon>
        <taxon>Nocardioidaceae</taxon>
        <taxon>Nocardioides</taxon>
    </lineage>
</organism>
<name>A0ABN1UNX5_9ACTN</name>
<dbReference type="Pfam" id="PF12833">
    <property type="entry name" value="HTH_18"/>
    <property type="match status" value="1"/>
</dbReference>
<evidence type="ECO:0000313" key="5">
    <source>
        <dbReference type="EMBL" id="GAA1160397.1"/>
    </source>
</evidence>
<keyword evidence="3" id="KW-0804">Transcription</keyword>
<protein>
    <submittedName>
        <fullName evidence="5">AraC family transcriptional regulator</fullName>
    </submittedName>
</protein>
<evidence type="ECO:0000313" key="6">
    <source>
        <dbReference type="Proteomes" id="UP001499979"/>
    </source>
</evidence>
<accession>A0ABN1UNX5</accession>
<dbReference type="InterPro" id="IPR009057">
    <property type="entry name" value="Homeodomain-like_sf"/>
</dbReference>
<evidence type="ECO:0000256" key="3">
    <source>
        <dbReference type="ARBA" id="ARBA00023163"/>
    </source>
</evidence>
<dbReference type="InterPro" id="IPR018062">
    <property type="entry name" value="HTH_AraC-typ_CS"/>
</dbReference>
<dbReference type="PANTHER" id="PTHR46796">
    <property type="entry name" value="HTH-TYPE TRANSCRIPTIONAL ACTIVATOR RHAS-RELATED"/>
    <property type="match status" value="1"/>
</dbReference>
<dbReference type="Gene3D" id="1.10.10.60">
    <property type="entry name" value="Homeodomain-like"/>
    <property type="match status" value="1"/>
</dbReference>
<keyword evidence="2" id="KW-0238">DNA-binding</keyword>
<dbReference type="Proteomes" id="UP001499979">
    <property type="component" value="Unassembled WGS sequence"/>
</dbReference>
<evidence type="ECO:0000259" key="4">
    <source>
        <dbReference type="PROSITE" id="PS01124"/>
    </source>
</evidence>
<sequence length="280" mass="30221">MLRHHHPTIRLLGAFRKGYVAGMRALAPYVASVVAYDVDLGAPGVHRGLPSTTVTFVLPVGDPLDVGWRDRPESRSARWSTVSGLHARPAEIHHDGHQAGLQLALTTAGTRALFGMPAAALAGDLLELDDVAPWLRDLPARLHEAPPSTWVDLVQRSLVAQLARHDVIGPRAEVGRALARLTRGASVQAVADEVGYSRRHLGNLVRAECGLTPKEVQRLGRFSSSRALLGRLPLADVAHRCGYADQSHLTREWVALAGCPPSTWLREEFPFLQDTGAAGG</sequence>
<dbReference type="EMBL" id="BAAAJE010000028">
    <property type="protein sequence ID" value="GAA1160397.1"/>
    <property type="molecule type" value="Genomic_DNA"/>
</dbReference>
<gene>
    <name evidence="5" type="ORF">GCM10009606_43020</name>
</gene>
<dbReference type="RefSeq" id="WP_343910090.1">
    <property type="nucleotide sequence ID" value="NZ_BAAAJE010000028.1"/>
</dbReference>
<dbReference type="PROSITE" id="PS01124">
    <property type="entry name" value="HTH_ARAC_FAMILY_2"/>
    <property type="match status" value="1"/>
</dbReference>
<evidence type="ECO:0000256" key="1">
    <source>
        <dbReference type="ARBA" id="ARBA00023015"/>
    </source>
</evidence>
<dbReference type="PROSITE" id="PS00041">
    <property type="entry name" value="HTH_ARAC_FAMILY_1"/>
    <property type="match status" value="1"/>
</dbReference>
<dbReference type="SUPFAM" id="SSF46689">
    <property type="entry name" value="Homeodomain-like"/>
    <property type="match status" value="1"/>
</dbReference>
<proteinExistence type="predicted"/>
<dbReference type="SMART" id="SM00342">
    <property type="entry name" value="HTH_ARAC"/>
    <property type="match status" value="1"/>
</dbReference>
<comment type="caution">
    <text evidence="5">The sequence shown here is derived from an EMBL/GenBank/DDBJ whole genome shotgun (WGS) entry which is preliminary data.</text>
</comment>